<dbReference type="EMBL" id="SORF01000001">
    <property type="protein sequence ID" value="TDY51070.1"/>
    <property type="molecule type" value="Genomic_DNA"/>
</dbReference>
<evidence type="ECO:0000259" key="2">
    <source>
        <dbReference type="PROSITE" id="PS51782"/>
    </source>
</evidence>
<gene>
    <name evidence="3" type="ORF">C7445_10161</name>
</gene>
<evidence type="ECO:0000256" key="1">
    <source>
        <dbReference type="SAM" id="MobiDB-lite"/>
    </source>
</evidence>
<reference evidence="3 4" key="1">
    <citation type="submission" date="2019-03" db="EMBL/GenBank/DDBJ databases">
        <title>Genomic Encyclopedia of Type Strains, Phase IV (KMG-IV): sequencing the most valuable type-strain genomes for metagenomic binning, comparative biology and taxonomic classification.</title>
        <authorList>
            <person name="Goeker M."/>
        </authorList>
    </citation>
    <scope>NUCLEOTIDE SEQUENCE [LARGE SCALE GENOMIC DNA]</scope>
    <source>
        <strain evidence="3 4">DSM 17974</strain>
    </source>
</reference>
<evidence type="ECO:0000313" key="4">
    <source>
        <dbReference type="Proteomes" id="UP000294581"/>
    </source>
</evidence>
<dbReference type="Gene3D" id="3.10.350.10">
    <property type="entry name" value="LysM domain"/>
    <property type="match status" value="2"/>
</dbReference>
<dbReference type="CDD" id="cd00118">
    <property type="entry name" value="LysM"/>
    <property type="match status" value="2"/>
</dbReference>
<dbReference type="Proteomes" id="UP000294581">
    <property type="component" value="Unassembled WGS sequence"/>
</dbReference>
<proteinExistence type="predicted"/>
<dbReference type="AlphaFoldDB" id="A0A4R8LTM0"/>
<dbReference type="InterPro" id="IPR018392">
    <property type="entry name" value="LysM"/>
</dbReference>
<dbReference type="PANTHER" id="PTHR33734:SF22">
    <property type="entry name" value="MEMBRANE-BOUND LYTIC MUREIN TRANSGLYCOSYLASE D"/>
    <property type="match status" value="1"/>
</dbReference>
<dbReference type="Pfam" id="PF01476">
    <property type="entry name" value="LysM"/>
    <property type="match status" value="2"/>
</dbReference>
<dbReference type="RefSeq" id="WP_208320794.1">
    <property type="nucleotide sequence ID" value="NZ_SORF01000001.1"/>
</dbReference>
<comment type="caution">
    <text evidence="3">The sequence shown here is derived from an EMBL/GenBank/DDBJ whole genome shotgun (WGS) entry which is preliminary data.</text>
</comment>
<dbReference type="PROSITE" id="PS51782">
    <property type="entry name" value="LYSM"/>
    <property type="match status" value="2"/>
</dbReference>
<dbReference type="SUPFAM" id="SSF54106">
    <property type="entry name" value="LysM domain"/>
    <property type="match status" value="2"/>
</dbReference>
<dbReference type="PANTHER" id="PTHR33734">
    <property type="entry name" value="LYSM DOMAIN-CONTAINING GPI-ANCHORED PROTEIN 2"/>
    <property type="match status" value="1"/>
</dbReference>
<sequence length="358" mass="37372">MKKYVVKPGESLYQISRKTGVRLPLLLAANPQIQNANDIVPGMTIVIPELGKPVKSGKAKKSATAKATKQTKAKPYFGFVWPHHVQAGETWTEIAARYGTSVAQLEHLNPTFAGQPLQPGMIVYVPLSHAAAPDGQVPTPGYASPGPGHVPGYPQGPGYAAPAPGYVPGYPQGPGYAAPAPGYVPGYPQGPGYASPGPGYAPGYPQGPGYAAPAPGYVPGHAHAPGATSPVPGISTPAQTPADVPTMPTPGMATGAADGVMAPFQPTEPMPQTGAPSEAGPHTHNPYRLTDETWFAPAAPDEPHLRAIDSAQDDQWRSNETPTAVPQQDAKACDNAEVPQTDDDGWSRPFTIRLREDE</sequence>
<keyword evidence="4" id="KW-1185">Reference proteome</keyword>
<feature type="domain" description="LysM" evidence="2">
    <location>
        <begin position="2"/>
        <end position="47"/>
    </location>
</feature>
<name>A0A4R8LTM0_9BACL</name>
<organism evidence="3 4">
    <name type="scientific">Alicyclobacillus sacchari</name>
    <dbReference type="NCBI Taxonomy" id="392010"/>
    <lineage>
        <taxon>Bacteria</taxon>
        <taxon>Bacillati</taxon>
        <taxon>Bacillota</taxon>
        <taxon>Bacilli</taxon>
        <taxon>Bacillales</taxon>
        <taxon>Alicyclobacillaceae</taxon>
        <taxon>Alicyclobacillus</taxon>
    </lineage>
</organism>
<dbReference type="InterPro" id="IPR036779">
    <property type="entry name" value="LysM_dom_sf"/>
</dbReference>
<dbReference type="SMART" id="SM00257">
    <property type="entry name" value="LysM"/>
    <property type="match status" value="2"/>
</dbReference>
<accession>A0A4R8LTM0</accession>
<feature type="domain" description="LysM" evidence="2">
    <location>
        <begin position="81"/>
        <end position="125"/>
    </location>
</feature>
<protein>
    <submittedName>
        <fullName evidence="3">LysM repeat protein</fullName>
    </submittedName>
</protein>
<evidence type="ECO:0000313" key="3">
    <source>
        <dbReference type="EMBL" id="TDY51070.1"/>
    </source>
</evidence>
<feature type="region of interest" description="Disordered" evidence="1">
    <location>
        <begin position="296"/>
        <end position="358"/>
    </location>
</feature>